<accession>A0A8C4S9F4</accession>
<reference evidence="3" key="1">
    <citation type="submission" date="2021-06" db="EMBL/GenBank/DDBJ databases">
        <authorList>
            <consortium name="Wellcome Sanger Institute Data Sharing"/>
        </authorList>
    </citation>
    <scope>NUCLEOTIDE SEQUENCE [LARGE SCALE GENOMIC DNA]</scope>
</reference>
<evidence type="ECO:0000313" key="4">
    <source>
        <dbReference type="Proteomes" id="UP000694620"/>
    </source>
</evidence>
<name>A0A8C4S9F4_ERPCA</name>
<dbReference type="GeneID" id="114647256"/>
<dbReference type="CTD" id="25911"/>
<proteinExistence type="inferred from homology"/>
<sequence>MTTIPASRSQPCFSNMAVQNWLEALKAAKKTALIQDGIRKVHYLFLDGKEMAEEYDIKTDELIVRKWRLKTSIGAVGQWQIEVGEPSPPTLGALEPQLIKESSGNPVVMRKDTKTCFQWRIRNLPYPKEVYNLSVEPTERCCIVRTSNKKYYKKLHIPDLDRCQLPLDPSALSFAHANNTLIVSYQKPREILNLEHELQKELKKMKGSSDGDVDCKTQ</sequence>
<dbReference type="RefSeq" id="XP_028651738.1">
    <property type="nucleotide sequence ID" value="XM_028795905.2"/>
</dbReference>
<dbReference type="GeneTree" id="ENSGT00390000014031"/>
<gene>
    <name evidence="3" type="primary">DPCD</name>
    <name evidence="3" type="synonym">dpcd</name>
</gene>
<dbReference type="Ensembl" id="ENSECRT00000011411.1">
    <property type="protein sequence ID" value="ENSECRP00000011229.1"/>
    <property type="gene ID" value="ENSECRG00000007473.1"/>
</dbReference>
<evidence type="ECO:0000313" key="3">
    <source>
        <dbReference type="Ensembl" id="ENSECRP00000011229.1"/>
    </source>
</evidence>
<dbReference type="PANTHER" id="PTHR31921">
    <property type="entry name" value="PROTEIN DPCD"/>
    <property type="match status" value="1"/>
</dbReference>
<evidence type="ECO:0000256" key="2">
    <source>
        <dbReference type="ARBA" id="ARBA00020330"/>
    </source>
</evidence>
<organism evidence="3 4">
    <name type="scientific">Erpetoichthys calabaricus</name>
    <name type="common">Rope fish</name>
    <name type="synonym">Calamoichthys calabaricus</name>
    <dbReference type="NCBI Taxonomy" id="27687"/>
    <lineage>
        <taxon>Eukaryota</taxon>
        <taxon>Metazoa</taxon>
        <taxon>Chordata</taxon>
        <taxon>Craniata</taxon>
        <taxon>Vertebrata</taxon>
        <taxon>Euteleostomi</taxon>
        <taxon>Actinopterygii</taxon>
        <taxon>Polypteriformes</taxon>
        <taxon>Polypteridae</taxon>
        <taxon>Erpetoichthys</taxon>
    </lineage>
</organism>
<keyword evidence="4" id="KW-1185">Reference proteome</keyword>
<evidence type="ECO:0000256" key="1">
    <source>
        <dbReference type="ARBA" id="ARBA00010597"/>
    </source>
</evidence>
<dbReference type="PRINTS" id="PR02065">
    <property type="entry name" value="PROTEINDPCD"/>
</dbReference>
<protein>
    <recommendedName>
        <fullName evidence="2">Protein DPCD</fullName>
    </recommendedName>
</protein>
<dbReference type="AlphaFoldDB" id="A0A8C4S9F4"/>
<reference evidence="3" key="3">
    <citation type="submission" date="2025-09" db="UniProtKB">
        <authorList>
            <consortium name="Ensembl"/>
        </authorList>
    </citation>
    <scope>IDENTIFICATION</scope>
</reference>
<dbReference type="InterPro" id="IPR026224">
    <property type="entry name" value="DPCD"/>
</dbReference>
<dbReference type="Pfam" id="PF14913">
    <property type="entry name" value="DPCD"/>
    <property type="match status" value="1"/>
</dbReference>
<dbReference type="PANTHER" id="PTHR31921:SF1">
    <property type="entry name" value="PROTEIN DPCD"/>
    <property type="match status" value="1"/>
</dbReference>
<dbReference type="OrthoDB" id="10256139at2759"/>
<comment type="similarity">
    <text evidence="1">Belongs to the DPCD family.</text>
</comment>
<dbReference type="Proteomes" id="UP000694620">
    <property type="component" value="Chromosome 2"/>
</dbReference>
<reference evidence="3" key="2">
    <citation type="submission" date="2025-08" db="UniProtKB">
        <authorList>
            <consortium name="Ensembl"/>
        </authorList>
    </citation>
    <scope>IDENTIFICATION</scope>
</reference>